<keyword evidence="4" id="KW-1185">Reference proteome</keyword>
<dbReference type="EMBL" id="CAACVJ010000173">
    <property type="protein sequence ID" value="VEP14288.1"/>
    <property type="molecule type" value="Genomic_DNA"/>
</dbReference>
<evidence type="ECO:0000259" key="2">
    <source>
        <dbReference type="Pfam" id="PF13439"/>
    </source>
</evidence>
<dbReference type="Gene3D" id="3.40.50.2000">
    <property type="entry name" value="Glycogen Phosphorylase B"/>
    <property type="match status" value="2"/>
</dbReference>
<dbReference type="AlphaFoldDB" id="A0A563VS57"/>
<dbReference type="PANTHER" id="PTHR45947:SF3">
    <property type="entry name" value="SULFOQUINOVOSYL TRANSFERASE SQD2"/>
    <property type="match status" value="1"/>
</dbReference>
<dbReference type="Pfam" id="PF00534">
    <property type="entry name" value="Glycos_transf_1"/>
    <property type="match status" value="1"/>
</dbReference>
<feature type="domain" description="Glycosyl transferase family 1" evidence="1">
    <location>
        <begin position="242"/>
        <end position="399"/>
    </location>
</feature>
<evidence type="ECO:0000259" key="1">
    <source>
        <dbReference type="Pfam" id="PF00534"/>
    </source>
</evidence>
<dbReference type="PANTHER" id="PTHR45947">
    <property type="entry name" value="SULFOQUINOVOSYL TRANSFERASE SQD2"/>
    <property type="match status" value="1"/>
</dbReference>
<evidence type="ECO:0000313" key="4">
    <source>
        <dbReference type="Proteomes" id="UP000320055"/>
    </source>
</evidence>
<evidence type="ECO:0000313" key="3">
    <source>
        <dbReference type="EMBL" id="VEP14288.1"/>
    </source>
</evidence>
<dbReference type="SUPFAM" id="SSF53756">
    <property type="entry name" value="UDP-Glycosyltransferase/glycogen phosphorylase"/>
    <property type="match status" value="1"/>
</dbReference>
<sequence>MVRVVKELKVLLINSSDSKGGAARAAYRLHQGFQLIEVDSQMLVQVKNTSDRLIIGSPAQSGIGKARTGLKLTLDRLPLKLYPNGGKSNYSLHWLPDKTDSQVAQLAPDIINLHWVSAGYLKIETVAKFKQPIVWTLHDMWAFTGGCHYNQECERYIDNCGSCPQLGSKRDGDLSRWVWNRKNKAWKNLNLTVVTPSVWLAKCAQESSLFGGCRVEVIPNSVDTDVYRPIDKKVARDLLKLPQDKQLILFLSLKATSDKRKGFHFLQPALQKLSQAGWKDKLELMVVGASRPEEPPEFGFESHYLGTLNDDLTLTLAYSAADVFIVTSVQDNLPNTVMEAISCGTPCVAFNIGGMPDMIEHQLNGYLAQPYQIDDLAQGIVWTLENEQRYQKLADYARHKAETEFGLKTQGSRYLSLFKEILTNSDR</sequence>
<organism evidence="3 4">
    <name type="scientific">Hyella patelloides LEGE 07179</name>
    <dbReference type="NCBI Taxonomy" id="945734"/>
    <lineage>
        <taxon>Bacteria</taxon>
        <taxon>Bacillati</taxon>
        <taxon>Cyanobacteriota</taxon>
        <taxon>Cyanophyceae</taxon>
        <taxon>Pleurocapsales</taxon>
        <taxon>Hyellaceae</taxon>
        <taxon>Hyella</taxon>
    </lineage>
</organism>
<proteinExistence type="predicted"/>
<accession>A0A563VS57</accession>
<dbReference type="GO" id="GO:0016757">
    <property type="term" value="F:glycosyltransferase activity"/>
    <property type="evidence" value="ECO:0007669"/>
    <property type="project" value="InterPro"/>
</dbReference>
<dbReference type="CDD" id="cd03825">
    <property type="entry name" value="GT4_WcaC-like"/>
    <property type="match status" value="1"/>
</dbReference>
<dbReference type="Proteomes" id="UP000320055">
    <property type="component" value="Unassembled WGS sequence"/>
</dbReference>
<dbReference type="InterPro" id="IPR028098">
    <property type="entry name" value="Glyco_trans_4-like_N"/>
</dbReference>
<keyword evidence="3" id="KW-0808">Transferase</keyword>
<reference evidence="3 4" key="1">
    <citation type="submission" date="2019-01" db="EMBL/GenBank/DDBJ databases">
        <authorList>
            <person name="Brito A."/>
        </authorList>
    </citation>
    <scope>NUCLEOTIDE SEQUENCE [LARGE SCALE GENOMIC DNA]</scope>
    <source>
        <strain evidence="3">1</strain>
    </source>
</reference>
<gene>
    <name evidence="3" type="ORF">H1P_2540006</name>
</gene>
<protein>
    <submittedName>
        <fullName evidence="3">Glycosyl transferase, group 1</fullName>
    </submittedName>
</protein>
<dbReference type="InterPro" id="IPR050194">
    <property type="entry name" value="Glycosyltransferase_grp1"/>
</dbReference>
<dbReference type="InterPro" id="IPR001296">
    <property type="entry name" value="Glyco_trans_1"/>
</dbReference>
<feature type="domain" description="Glycosyltransferase subfamily 4-like N-terminal" evidence="2">
    <location>
        <begin position="75"/>
        <end position="225"/>
    </location>
</feature>
<dbReference type="Pfam" id="PF13439">
    <property type="entry name" value="Glyco_transf_4"/>
    <property type="match status" value="1"/>
</dbReference>
<name>A0A563VS57_9CYAN</name>